<feature type="modified residue" description="4-aspartylphosphate" evidence="1">
    <location>
        <position position="62"/>
    </location>
</feature>
<dbReference type="InterPro" id="IPR036390">
    <property type="entry name" value="WH_DNA-bd_sf"/>
</dbReference>
<organism evidence="4 5">
    <name type="scientific">Leucobacter aridicollis</name>
    <dbReference type="NCBI Taxonomy" id="283878"/>
    <lineage>
        <taxon>Bacteria</taxon>
        <taxon>Bacillati</taxon>
        <taxon>Actinomycetota</taxon>
        <taxon>Actinomycetes</taxon>
        <taxon>Micrococcales</taxon>
        <taxon>Microbacteriaceae</taxon>
        <taxon>Leucobacter</taxon>
    </lineage>
</organism>
<dbReference type="SUPFAM" id="SSF52172">
    <property type="entry name" value="CheY-like"/>
    <property type="match status" value="1"/>
</dbReference>
<dbReference type="GO" id="GO:0000156">
    <property type="term" value="F:phosphorelay response regulator activity"/>
    <property type="evidence" value="ECO:0007669"/>
    <property type="project" value="TreeGrafter"/>
</dbReference>
<dbReference type="InterPro" id="IPR011006">
    <property type="entry name" value="CheY-like_superfamily"/>
</dbReference>
<dbReference type="EMBL" id="JACCBD010000001">
    <property type="protein sequence ID" value="NYD26354.1"/>
    <property type="molecule type" value="Genomic_DNA"/>
</dbReference>
<dbReference type="AlphaFoldDB" id="A0A852RDE8"/>
<keyword evidence="5" id="KW-1185">Reference proteome</keyword>
<reference evidence="4 5" key="1">
    <citation type="submission" date="2020-07" db="EMBL/GenBank/DDBJ databases">
        <title>Sequencing the genomes of 1000 actinobacteria strains.</title>
        <authorList>
            <person name="Klenk H.-P."/>
        </authorList>
    </citation>
    <scope>NUCLEOTIDE SEQUENCE [LARGE SCALE GENOMIC DNA]</scope>
    <source>
        <strain evidence="4 5">DSM 17380</strain>
    </source>
</reference>
<feature type="region of interest" description="Disordered" evidence="2">
    <location>
        <begin position="163"/>
        <end position="183"/>
    </location>
</feature>
<dbReference type="InterPro" id="IPR001789">
    <property type="entry name" value="Sig_transdc_resp-reg_receiver"/>
</dbReference>
<evidence type="ECO:0000259" key="3">
    <source>
        <dbReference type="PROSITE" id="PS50110"/>
    </source>
</evidence>
<gene>
    <name evidence="4" type="ORF">BJ960_001157</name>
</gene>
<dbReference type="SMART" id="SM00448">
    <property type="entry name" value="REC"/>
    <property type="match status" value="1"/>
</dbReference>
<proteinExistence type="predicted"/>
<name>A0A852RDE8_9MICO</name>
<evidence type="ECO:0000256" key="1">
    <source>
        <dbReference type="PROSITE-ProRule" id="PRU00169"/>
    </source>
</evidence>
<dbReference type="PROSITE" id="PS50110">
    <property type="entry name" value="RESPONSE_REGULATORY"/>
    <property type="match status" value="1"/>
</dbReference>
<evidence type="ECO:0000256" key="2">
    <source>
        <dbReference type="SAM" id="MobiDB-lite"/>
    </source>
</evidence>
<sequence length="282" mass="29805">MTDSRTRQATRVLIVDDDAGARQLHSRFVANAAGFAVVAAVGTGLAAVERIVRGEVDLVLLDMRLPDISGVEVLNRVRTLGPASPDVLVISASQDRVTVRQALAGQVVGYLVKPFTEAALLGRLQAYRSDLARGQARPEDARELPLAQGEIDRLLSTGSVQALREPPGAHRSPTVQGDAGQAGRAAVRQVGPDGRARQAAQAPAARLPKGISQVTLTEIVAALDPVIPLTSAALAEACSVSSATARRYLDYLVEIGSIDLSHRYGKRGRPEVLYRLVPPPPG</sequence>
<accession>A0A852RDE8</accession>
<dbReference type="InterPro" id="IPR051271">
    <property type="entry name" value="2C-system_Tx_regulators"/>
</dbReference>
<dbReference type="Proteomes" id="UP000586095">
    <property type="component" value="Unassembled WGS sequence"/>
</dbReference>
<feature type="domain" description="Response regulatory" evidence="3">
    <location>
        <begin position="11"/>
        <end position="128"/>
    </location>
</feature>
<evidence type="ECO:0000313" key="4">
    <source>
        <dbReference type="EMBL" id="NYD26354.1"/>
    </source>
</evidence>
<keyword evidence="1" id="KW-0597">Phosphoprotein</keyword>
<protein>
    <submittedName>
        <fullName evidence="4">Two-component system CitB family response regulator</fullName>
    </submittedName>
</protein>
<dbReference type="Pfam" id="PF00072">
    <property type="entry name" value="Response_reg"/>
    <property type="match status" value="1"/>
</dbReference>
<dbReference type="PANTHER" id="PTHR45526:SF1">
    <property type="entry name" value="TRANSCRIPTIONAL REGULATORY PROTEIN DCUR-RELATED"/>
    <property type="match status" value="1"/>
</dbReference>
<dbReference type="Gene3D" id="3.40.50.2300">
    <property type="match status" value="1"/>
</dbReference>
<comment type="caution">
    <text evidence="4">The sequence shown here is derived from an EMBL/GenBank/DDBJ whole genome shotgun (WGS) entry which is preliminary data.</text>
</comment>
<dbReference type="RefSeq" id="WP_185986587.1">
    <property type="nucleotide sequence ID" value="NZ_BAAALZ010000002.1"/>
</dbReference>
<dbReference type="SUPFAM" id="SSF46785">
    <property type="entry name" value="Winged helix' DNA-binding domain"/>
    <property type="match status" value="1"/>
</dbReference>
<dbReference type="PANTHER" id="PTHR45526">
    <property type="entry name" value="TRANSCRIPTIONAL REGULATORY PROTEIN DPIA"/>
    <property type="match status" value="1"/>
</dbReference>
<evidence type="ECO:0000313" key="5">
    <source>
        <dbReference type="Proteomes" id="UP000586095"/>
    </source>
</evidence>